<evidence type="ECO:0000256" key="5">
    <source>
        <dbReference type="ARBA" id="ARBA00023242"/>
    </source>
</evidence>
<dbReference type="EMBL" id="BSYO01000001">
    <property type="protein sequence ID" value="GMG98264.1"/>
    <property type="molecule type" value="Genomic_DNA"/>
</dbReference>
<comment type="subcellular location">
    <subcellularLocation>
        <location evidence="1">Nucleus</location>
    </subcellularLocation>
</comment>
<dbReference type="AlphaFoldDB" id="A0AAD3RWD1"/>
<dbReference type="GO" id="GO:0005634">
    <property type="term" value="C:nucleus"/>
    <property type="evidence" value="ECO:0007669"/>
    <property type="project" value="UniProtKB-SubCell"/>
</dbReference>
<name>A0AAD3RWD1_NEPGR</name>
<evidence type="ECO:0000256" key="2">
    <source>
        <dbReference type="ARBA" id="ARBA00023015"/>
    </source>
</evidence>
<evidence type="ECO:0000259" key="7">
    <source>
        <dbReference type="PROSITE" id="PS50982"/>
    </source>
</evidence>
<evidence type="ECO:0000256" key="1">
    <source>
        <dbReference type="ARBA" id="ARBA00004123"/>
    </source>
</evidence>
<feature type="region of interest" description="Disordered" evidence="6">
    <location>
        <begin position="154"/>
        <end position="181"/>
    </location>
</feature>
<keyword evidence="3" id="KW-0238">DNA-binding</keyword>
<keyword evidence="5" id="KW-0539">Nucleus</keyword>
<reference evidence="8" key="1">
    <citation type="submission" date="2023-05" db="EMBL/GenBank/DDBJ databases">
        <title>Nepenthes gracilis genome sequencing.</title>
        <authorList>
            <person name="Fukushima K."/>
        </authorList>
    </citation>
    <scope>NUCLEOTIDE SEQUENCE</scope>
    <source>
        <strain evidence="8">SING2019-196</strain>
    </source>
</reference>
<dbReference type="CDD" id="cd00122">
    <property type="entry name" value="MBD"/>
    <property type="match status" value="1"/>
</dbReference>
<evidence type="ECO:0000313" key="8">
    <source>
        <dbReference type="EMBL" id="GMG98264.1"/>
    </source>
</evidence>
<keyword evidence="9" id="KW-1185">Reference proteome</keyword>
<dbReference type="PANTHER" id="PTHR12396:SF46">
    <property type="entry name" value="METHYL-CPG-BINDING DOMAIN-CONTAINING PROTEIN 6"/>
    <property type="match status" value="1"/>
</dbReference>
<proteinExistence type="predicted"/>
<protein>
    <recommendedName>
        <fullName evidence="7">MBD domain-containing protein</fullName>
    </recommendedName>
</protein>
<evidence type="ECO:0000313" key="9">
    <source>
        <dbReference type="Proteomes" id="UP001279734"/>
    </source>
</evidence>
<feature type="region of interest" description="Disordered" evidence="6">
    <location>
        <begin position="1"/>
        <end position="101"/>
    </location>
</feature>
<dbReference type="InterPro" id="IPR001739">
    <property type="entry name" value="Methyl_CpG_DNA-bd"/>
</dbReference>
<evidence type="ECO:0000256" key="6">
    <source>
        <dbReference type="SAM" id="MobiDB-lite"/>
    </source>
</evidence>
<feature type="domain" description="MBD" evidence="7">
    <location>
        <begin position="94"/>
        <end position="167"/>
    </location>
</feature>
<dbReference type="InterPro" id="IPR016177">
    <property type="entry name" value="DNA-bd_dom_sf"/>
</dbReference>
<dbReference type="Proteomes" id="UP001279734">
    <property type="component" value="Unassembled WGS sequence"/>
</dbReference>
<dbReference type="SUPFAM" id="SSF54171">
    <property type="entry name" value="DNA-binding domain"/>
    <property type="match status" value="1"/>
</dbReference>
<keyword evidence="4" id="KW-0804">Transcription</keyword>
<keyword evidence="2" id="KW-0805">Transcription regulation</keyword>
<organism evidence="8 9">
    <name type="scientific">Nepenthes gracilis</name>
    <name type="common">Slender pitcher plant</name>
    <dbReference type="NCBI Taxonomy" id="150966"/>
    <lineage>
        <taxon>Eukaryota</taxon>
        <taxon>Viridiplantae</taxon>
        <taxon>Streptophyta</taxon>
        <taxon>Embryophyta</taxon>
        <taxon>Tracheophyta</taxon>
        <taxon>Spermatophyta</taxon>
        <taxon>Magnoliopsida</taxon>
        <taxon>eudicotyledons</taxon>
        <taxon>Gunneridae</taxon>
        <taxon>Pentapetalae</taxon>
        <taxon>Caryophyllales</taxon>
        <taxon>Nepenthaceae</taxon>
        <taxon>Nepenthes</taxon>
    </lineage>
</organism>
<accession>A0AAD3RWD1</accession>
<dbReference type="Pfam" id="PF01429">
    <property type="entry name" value="MBD"/>
    <property type="match status" value="1"/>
</dbReference>
<sequence length="245" mass="26686">MPTDGEEPNSPDHIQPDPLLKQGAFIDPSTNGCPQSEITTDPDVSLQDPPDYGEPLGSAGPSTPIHNPDYSDAGTPPCATPLREHWGGSEPASDPSPAEVTDWLPLGWRVEFRVRSSGASAGTKDKYYVDPVSNSRFRSKKEVLFFLETGQKKKKRAVNSDGDTPSANNSHSQKRKKSASKATVSVKNFNFDDVPAKVKWSLTDVYEGLWRPLLGGVERVAETAKQEWAATFTYLTLQNGGRATL</sequence>
<dbReference type="GO" id="GO:0003677">
    <property type="term" value="F:DNA binding"/>
    <property type="evidence" value="ECO:0007669"/>
    <property type="project" value="UniProtKB-KW"/>
</dbReference>
<dbReference type="Gene3D" id="3.30.890.10">
    <property type="entry name" value="Methyl-cpg-binding Protein 2, Chain A"/>
    <property type="match status" value="1"/>
</dbReference>
<gene>
    <name evidence="8" type="ORF">Nepgr_000104</name>
</gene>
<dbReference type="PANTHER" id="PTHR12396">
    <property type="entry name" value="METHYL-CPG BINDING PROTEIN, MBD"/>
    <property type="match status" value="1"/>
</dbReference>
<dbReference type="PROSITE" id="PS50982">
    <property type="entry name" value="MBD"/>
    <property type="match status" value="1"/>
</dbReference>
<comment type="caution">
    <text evidence="8">The sequence shown here is derived from an EMBL/GenBank/DDBJ whole genome shotgun (WGS) entry which is preliminary data.</text>
</comment>
<feature type="compositionally biased region" description="Polar residues" evidence="6">
    <location>
        <begin position="28"/>
        <end position="39"/>
    </location>
</feature>
<evidence type="ECO:0000256" key="4">
    <source>
        <dbReference type="ARBA" id="ARBA00023163"/>
    </source>
</evidence>
<feature type="compositionally biased region" description="Polar residues" evidence="6">
    <location>
        <begin position="161"/>
        <end position="171"/>
    </location>
</feature>
<evidence type="ECO:0000256" key="3">
    <source>
        <dbReference type="ARBA" id="ARBA00023125"/>
    </source>
</evidence>